<evidence type="ECO:0000313" key="8">
    <source>
        <dbReference type="Proteomes" id="UP000029733"/>
    </source>
</evidence>
<evidence type="ECO:0000256" key="4">
    <source>
        <dbReference type="ARBA" id="ARBA00023136"/>
    </source>
</evidence>
<dbReference type="InterPro" id="IPR027359">
    <property type="entry name" value="Volt_channel_dom_sf"/>
</dbReference>
<evidence type="ECO:0000256" key="3">
    <source>
        <dbReference type="ARBA" id="ARBA00022989"/>
    </source>
</evidence>
<feature type="transmembrane region" description="Helical" evidence="5">
    <location>
        <begin position="77"/>
        <end position="98"/>
    </location>
</feature>
<reference evidence="7 8" key="1">
    <citation type="journal article" date="2014" name="Genome Announc.">
        <title>Draft genome sequences of eight enterohepatic helicobacter species isolated from both laboratory and wild rodents.</title>
        <authorList>
            <person name="Sheh A."/>
            <person name="Shen Z."/>
            <person name="Fox J.G."/>
        </authorList>
    </citation>
    <scope>NUCLEOTIDE SEQUENCE [LARGE SCALE GENOMIC DNA]</scope>
    <source>
        <strain evidence="7 8">MIT 09-6949</strain>
    </source>
</reference>
<dbReference type="InterPro" id="IPR005821">
    <property type="entry name" value="Ion_trans_dom"/>
</dbReference>
<feature type="domain" description="Ion transport" evidence="6">
    <location>
        <begin position="11"/>
        <end position="228"/>
    </location>
</feature>
<dbReference type="AlphaFoldDB" id="A0A4U8TAB3"/>
<dbReference type="PANTHER" id="PTHR10037:SF62">
    <property type="entry name" value="SODIUM CHANNEL PROTEIN 60E"/>
    <property type="match status" value="1"/>
</dbReference>
<gene>
    <name evidence="7" type="ORF">LS71_004275</name>
</gene>
<evidence type="ECO:0000256" key="1">
    <source>
        <dbReference type="ARBA" id="ARBA00004141"/>
    </source>
</evidence>
<comment type="subcellular location">
    <subcellularLocation>
        <location evidence="1">Membrane</location>
        <topology evidence="1">Multi-pass membrane protein</topology>
    </subcellularLocation>
</comment>
<sequence>MQFLQKCVRSSFFSYFILAMIVLNAIVLGLDTIEPIQTKIRNTLNFLSNFCLFIFLVEVSLRIIVFKKDFFIGKNKGYNCFDLFVTLVSLGGLSQLSMLRAFSIFRVLRLVSVLPSMRLVVSAMLRTLPAALPIAVILFIFFYVYGVLCVNLFGKDFPQFFGTLGESFYTLFQIMTLEGWSEGIVRPVMVLYPYAWLVFTSFIFIVSFVVMNLVVGIIVESIAELKTQDKK</sequence>
<feature type="transmembrane region" description="Helical" evidence="5">
    <location>
        <begin position="12"/>
        <end position="30"/>
    </location>
</feature>
<evidence type="ECO:0000259" key="6">
    <source>
        <dbReference type="Pfam" id="PF00520"/>
    </source>
</evidence>
<evidence type="ECO:0000313" key="7">
    <source>
        <dbReference type="EMBL" id="TLD96820.1"/>
    </source>
</evidence>
<proteinExistence type="predicted"/>
<evidence type="ECO:0000256" key="2">
    <source>
        <dbReference type="ARBA" id="ARBA00022692"/>
    </source>
</evidence>
<dbReference type="PANTHER" id="PTHR10037">
    <property type="entry name" value="VOLTAGE-GATED CATION CHANNEL CALCIUM AND SODIUM"/>
    <property type="match status" value="1"/>
</dbReference>
<keyword evidence="8" id="KW-1185">Reference proteome</keyword>
<keyword evidence="3 5" id="KW-1133">Transmembrane helix</keyword>
<feature type="transmembrane region" description="Helical" evidence="5">
    <location>
        <begin position="194"/>
        <end position="223"/>
    </location>
</feature>
<keyword evidence="4 5" id="KW-0472">Membrane</keyword>
<organism evidence="7 8">
    <name type="scientific">Helicobacter jaachi</name>
    <dbReference type="NCBI Taxonomy" id="1677920"/>
    <lineage>
        <taxon>Bacteria</taxon>
        <taxon>Pseudomonadati</taxon>
        <taxon>Campylobacterota</taxon>
        <taxon>Epsilonproteobacteria</taxon>
        <taxon>Campylobacterales</taxon>
        <taxon>Helicobacteraceae</taxon>
        <taxon>Helicobacter</taxon>
    </lineage>
</organism>
<keyword evidence="2 5" id="KW-0812">Transmembrane</keyword>
<dbReference type="Proteomes" id="UP000029733">
    <property type="component" value="Unassembled WGS sequence"/>
</dbReference>
<dbReference type="GO" id="GO:0005248">
    <property type="term" value="F:voltage-gated sodium channel activity"/>
    <property type="evidence" value="ECO:0007669"/>
    <property type="project" value="TreeGrafter"/>
</dbReference>
<dbReference type="InterPro" id="IPR043203">
    <property type="entry name" value="VGCC_Ca_Na"/>
</dbReference>
<dbReference type="OrthoDB" id="5297065at2"/>
<accession>A0A4U8TAB3</accession>
<dbReference type="SUPFAM" id="SSF81324">
    <property type="entry name" value="Voltage-gated potassium channels"/>
    <property type="match status" value="1"/>
</dbReference>
<name>A0A4U8TAB3_9HELI</name>
<feature type="transmembrane region" description="Helical" evidence="5">
    <location>
        <begin position="132"/>
        <end position="154"/>
    </location>
</feature>
<feature type="transmembrane region" description="Helical" evidence="5">
    <location>
        <begin position="46"/>
        <end position="65"/>
    </location>
</feature>
<dbReference type="RefSeq" id="WP_052057759.1">
    <property type="nucleotide sequence ID" value="NZ_JRPR02000002.1"/>
</dbReference>
<dbReference type="GO" id="GO:0001518">
    <property type="term" value="C:voltage-gated sodium channel complex"/>
    <property type="evidence" value="ECO:0007669"/>
    <property type="project" value="TreeGrafter"/>
</dbReference>
<protein>
    <submittedName>
        <fullName evidence="7">Ion transporter</fullName>
    </submittedName>
</protein>
<dbReference type="Gene3D" id="1.10.287.70">
    <property type="match status" value="1"/>
</dbReference>
<dbReference type="Pfam" id="PF00520">
    <property type="entry name" value="Ion_trans"/>
    <property type="match status" value="1"/>
</dbReference>
<evidence type="ECO:0000256" key="5">
    <source>
        <dbReference type="SAM" id="Phobius"/>
    </source>
</evidence>
<comment type="caution">
    <text evidence="7">The sequence shown here is derived from an EMBL/GenBank/DDBJ whole genome shotgun (WGS) entry which is preliminary data.</text>
</comment>
<dbReference type="EMBL" id="JRPR02000002">
    <property type="protein sequence ID" value="TLD96820.1"/>
    <property type="molecule type" value="Genomic_DNA"/>
</dbReference>
<dbReference type="Gene3D" id="1.20.120.350">
    <property type="entry name" value="Voltage-gated potassium channels. Chain C"/>
    <property type="match status" value="1"/>
</dbReference>